<dbReference type="Pfam" id="PF13412">
    <property type="entry name" value="HTH_24"/>
    <property type="match status" value="1"/>
</dbReference>
<dbReference type="PANTHER" id="PTHR30154:SF46">
    <property type="entry name" value="TRANSCRIPTIONAL REGULATORY PROTEIN"/>
    <property type="match status" value="1"/>
</dbReference>
<dbReference type="SUPFAM" id="SSF46785">
    <property type="entry name" value="Winged helix' DNA-binding domain"/>
    <property type="match status" value="1"/>
</dbReference>
<dbReference type="PRINTS" id="PR00033">
    <property type="entry name" value="HTHASNC"/>
</dbReference>
<evidence type="ECO:0000256" key="1">
    <source>
        <dbReference type="ARBA" id="ARBA00023015"/>
    </source>
</evidence>
<accession>A0ABT2KA93</accession>
<keyword evidence="6" id="KW-1185">Reference proteome</keyword>
<dbReference type="Gene3D" id="1.10.10.10">
    <property type="entry name" value="Winged helix-like DNA-binding domain superfamily/Winged helix DNA-binding domain"/>
    <property type="match status" value="1"/>
</dbReference>
<dbReference type="InterPro" id="IPR036390">
    <property type="entry name" value="WH_DNA-bd_sf"/>
</dbReference>
<feature type="domain" description="HTH asnC-type" evidence="4">
    <location>
        <begin position="15"/>
        <end position="76"/>
    </location>
</feature>
<evidence type="ECO:0000256" key="3">
    <source>
        <dbReference type="ARBA" id="ARBA00023163"/>
    </source>
</evidence>
<dbReference type="RefSeq" id="WP_260276763.1">
    <property type="nucleotide sequence ID" value="NZ_JANAVZ010000004.1"/>
</dbReference>
<name>A0ABT2KA93_9RHOB</name>
<protein>
    <submittedName>
        <fullName evidence="5">Lrp/AsnC family transcriptional regulator</fullName>
    </submittedName>
</protein>
<dbReference type="Proteomes" id="UP001320702">
    <property type="component" value="Unassembled WGS sequence"/>
</dbReference>
<comment type="caution">
    <text evidence="5">The sequence shown here is derived from an EMBL/GenBank/DDBJ whole genome shotgun (WGS) entry which is preliminary data.</text>
</comment>
<keyword evidence="2" id="KW-0238">DNA-binding</keyword>
<sequence>MKHALNTSQAREMDLDGFDIALLAALQRDGSLTNAALAEVVNLSASQCSRRRAALEKAGIIDGYSARLNATSLGFGLRAIIRVNLSSHGQSKEDDFARFVASHPQIRSAFSVSGDADYVLDIRARDLDAFADFIHRHLLPHPQVAQVRSEIVLKTLKDDRGIPLR</sequence>
<keyword evidence="3" id="KW-0804">Transcription</keyword>
<dbReference type="InterPro" id="IPR019888">
    <property type="entry name" value="Tscrpt_reg_AsnC-like"/>
</dbReference>
<dbReference type="SUPFAM" id="SSF54909">
    <property type="entry name" value="Dimeric alpha+beta barrel"/>
    <property type="match status" value="1"/>
</dbReference>
<proteinExistence type="predicted"/>
<evidence type="ECO:0000259" key="4">
    <source>
        <dbReference type="PROSITE" id="PS50956"/>
    </source>
</evidence>
<dbReference type="Gene3D" id="3.30.70.920">
    <property type="match status" value="1"/>
</dbReference>
<dbReference type="InterPro" id="IPR036388">
    <property type="entry name" value="WH-like_DNA-bd_sf"/>
</dbReference>
<keyword evidence="1" id="KW-0805">Transcription regulation</keyword>
<gene>
    <name evidence="5" type="ORF">MU516_08430</name>
</gene>
<dbReference type="EMBL" id="JANAVZ010000004">
    <property type="protein sequence ID" value="MCT4332894.1"/>
    <property type="molecule type" value="Genomic_DNA"/>
</dbReference>
<dbReference type="InterPro" id="IPR011008">
    <property type="entry name" value="Dimeric_a/b-barrel"/>
</dbReference>
<dbReference type="SMART" id="SM00344">
    <property type="entry name" value="HTH_ASNC"/>
    <property type="match status" value="1"/>
</dbReference>
<dbReference type="Pfam" id="PF01037">
    <property type="entry name" value="AsnC_trans_reg"/>
    <property type="match status" value="1"/>
</dbReference>
<dbReference type="InterPro" id="IPR019887">
    <property type="entry name" value="Tscrpt_reg_AsnC/Lrp_C"/>
</dbReference>
<evidence type="ECO:0000313" key="5">
    <source>
        <dbReference type="EMBL" id="MCT4332894.1"/>
    </source>
</evidence>
<organism evidence="5 6">
    <name type="scientific">Paracoccus maritimus</name>
    <dbReference type="NCBI Taxonomy" id="2933292"/>
    <lineage>
        <taxon>Bacteria</taxon>
        <taxon>Pseudomonadati</taxon>
        <taxon>Pseudomonadota</taxon>
        <taxon>Alphaproteobacteria</taxon>
        <taxon>Rhodobacterales</taxon>
        <taxon>Paracoccaceae</taxon>
        <taxon>Paracoccus</taxon>
    </lineage>
</organism>
<reference evidence="5 6" key="1">
    <citation type="submission" date="2022-04" db="EMBL/GenBank/DDBJ databases">
        <title>Paracoccus sp. YLB-12 draft genome sequence.</title>
        <authorList>
            <person name="Yu L."/>
        </authorList>
    </citation>
    <scope>NUCLEOTIDE SEQUENCE [LARGE SCALE GENOMIC DNA]</scope>
    <source>
        <strain evidence="5 6">YLB-12</strain>
    </source>
</reference>
<dbReference type="PANTHER" id="PTHR30154">
    <property type="entry name" value="LEUCINE-RESPONSIVE REGULATORY PROTEIN"/>
    <property type="match status" value="1"/>
</dbReference>
<dbReference type="InterPro" id="IPR000485">
    <property type="entry name" value="AsnC-type_HTH_dom"/>
</dbReference>
<evidence type="ECO:0000313" key="6">
    <source>
        <dbReference type="Proteomes" id="UP001320702"/>
    </source>
</evidence>
<evidence type="ECO:0000256" key="2">
    <source>
        <dbReference type="ARBA" id="ARBA00023125"/>
    </source>
</evidence>
<dbReference type="PROSITE" id="PS50956">
    <property type="entry name" value="HTH_ASNC_2"/>
    <property type="match status" value="1"/>
</dbReference>